<dbReference type="AGR" id="MGI:3708772"/>
<feature type="transmembrane region" description="Helical" evidence="1">
    <location>
        <begin position="41"/>
        <end position="57"/>
    </location>
</feature>
<keyword evidence="1" id="KW-1133">Transmembrane helix</keyword>
<gene>
    <name evidence="3" type="primary">Gm9911</name>
</gene>
<evidence type="ECO:0000313" key="2">
    <source>
        <dbReference type="EMBL" id="BAC29227.1"/>
    </source>
</evidence>
<reference evidence="2" key="8">
    <citation type="journal article" date="2005" name="Science">
        <title>Antisense Transcription in the Mammalian Transcriptome.</title>
        <authorList>
            <consortium name="RIKEN Genome Exploration Research Group and Genome Science Group (Genome Network Project Core Group) and the FANTOM Consortium"/>
        </authorList>
    </citation>
    <scope>NUCLEOTIDE SEQUENCE</scope>
    <source>
        <strain evidence="2">C57BL/6J</strain>
        <tissue evidence="2">Cerebellum</tissue>
    </source>
</reference>
<reference evidence="2" key="6">
    <citation type="journal article" date="2002" name="Nature">
        <title>Analysis of the mouse transcriptome based on functional annotation of 60,770 full-length cDNAs.</title>
        <authorList>
            <consortium name="The FANTOM Consortium and the RIKEN Genome Exploration Research Group Phase I and II Team"/>
        </authorList>
    </citation>
    <scope>NUCLEOTIDE SEQUENCE</scope>
    <source>
        <strain evidence="2">C57BL/6J</strain>
        <tissue evidence="2">Cerebellum</tissue>
    </source>
</reference>
<reference evidence="2" key="1">
    <citation type="journal article" date="1999" name="Methods Enzymol.">
        <title>High-efficiency full-length cDNA cloning.</title>
        <authorList>
            <person name="Carninci P."/>
            <person name="Hayashizaki Y."/>
        </authorList>
    </citation>
    <scope>NUCLEOTIDE SEQUENCE</scope>
    <source>
        <strain evidence="2">C57BL/6J</strain>
        <tissue evidence="2">Cerebellum</tissue>
    </source>
</reference>
<reference evidence="2" key="7">
    <citation type="journal article" date="2005" name="Science">
        <title>The Transcriptional Landscape of the Mammalian Genome.</title>
        <authorList>
            <consortium name="The FANTOM Consortium"/>
            <consortium name="Riken Genome Exploration Research Group and Genome Science Group (Genome Network Project Core Group)"/>
        </authorList>
    </citation>
    <scope>NUCLEOTIDE SEQUENCE</scope>
    <source>
        <strain evidence="2">C57BL/6J</strain>
        <tissue evidence="2">Cerebellum</tissue>
    </source>
</reference>
<dbReference type="AlphaFoldDB" id="Q8CBJ6"/>
<dbReference type="MGI" id="MGI:3708772">
    <property type="gene designation" value="Gm9911"/>
</dbReference>
<proteinExistence type="evidence at transcript level"/>
<accession>Q8CBJ6</accession>
<reference evidence="2" key="3">
    <citation type="journal article" date="2000" name="Genome Res.">
        <title>RIKEN integrated sequence analysis (RISA) system--384-format sequencing pipeline with 384 multicapillary sequencer.</title>
        <authorList>
            <person name="Shibata K."/>
            <person name="Itoh M."/>
            <person name="Aizawa K."/>
            <person name="Nagaoka S."/>
            <person name="Sasaki N."/>
            <person name="Carninci P."/>
            <person name="Konno H."/>
            <person name="Akiyama J."/>
            <person name="Nishi K."/>
            <person name="Kitsunai T."/>
            <person name="Tashiro H."/>
            <person name="Itoh M."/>
            <person name="Sumi N."/>
            <person name="Ishii Y."/>
            <person name="Nakamura S."/>
            <person name="Hazama M."/>
            <person name="Nishine T."/>
            <person name="Harada A."/>
            <person name="Yamamoto R."/>
            <person name="Matsumoto H."/>
            <person name="Sakaguchi S."/>
            <person name="Ikegami T."/>
            <person name="Kashiwagi K."/>
            <person name="Fujiwake S."/>
            <person name="Inoue K."/>
            <person name="Togawa Y."/>
            <person name="Izawa M."/>
            <person name="Ohara E."/>
            <person name="Watahiki M."/>
            <person name="Yoneda Y."/>
            <person name="Ishikawa T."/>
            <person name="Ozawa K."/>
            <person name="Tanaka T."/>
            <person name="Matsuura S."/>
            <person name="Kawai J."/>
            <person name="Okazaki Y."/>
            <person name="Muramatsu M."/>
            <person name="Inoue Y."/>
            <person name="Kira A."/>
            <person name="Hayashizaki Y."/>
        </authorList>
    </citation>
    <scope>NUCLEOTIDE SEQUENCE</scope>
    <source>
        <strain evidence="2">C57BL/6J</strain>
        <tissue evidence="2">Cerebellum</tissue>
    </source>
</reference>
<reference evidence="2" key="4">
    <citation type="journal article" date="2001" name="Nature">
        <title>Functional annotation of a full-length mouse cDNA collection.</title>
        <authorList>
            <consortium name="The RIKEN Genome Exploration Research Group Phase II Team and the FANTOM Consortium"/>
        </authorList>
    </citation>
    <scope>NUCLEOTIDE SEQUENCE</scope>
    <source>
        <strain evidence="2">C57BL/6J</strain>
        <tissue evidence="2">Cerebellum</tissue>
    </source>
</reference>
<name>Q8CBJ6_MOUSE</name>
<keyword evidence="1" id="KW-0812">Transmembrane</keyword>
<protein>
    <submittedName>
        <fullName evidence="2">Uncharacterized protein</fullName>
    </submittedName>
</protein>
<evidence type="ECO:0000256" key="1">
    <source>
        <dbReference type="SAM" id="Phobius"/>
    </source>
</evidence>
<keyword evidence="1" id="KW-0472">Membrane</keyword>
<reference evidence="2" key="2">
    <citation type="journal article" date="2000" name="Genome Res.">
        <title>Normalization and subtraction of cap-trapper-selected cDNAs to prepare full-length cDNA libraries for rapid discovery of new genes.</title>
        <authorList>
            <person name="Carninci P."/>
            <person name="Shibata Y."/>
            <person name="Hayatsu N."/>
            <person name="Sugahara Y."/>
            <person name="Shibata K."/>
            <person name="Itoh M."/>
            <person name="Konno H."/>
            <person name="Okazaki Y."/>
            <person name="Muramatsu M."/>
            <person name="Hayashizaki Y."/>
        </authorList>
    </citation>
    <scope>NUCLEOTIDE SEQUENCE</scope>
    <source>
        <strain evidence="2">C57BL/6J</strain>
        <tissue evidence="2">Cerebellum</tissue>
    </source>
</reference>
<reference evidence="2" key="5">
    <citation type="submission" date="2001-07" db="EMBL/GenBank/DDBJ databases">
        <authorList>
            <person name="Adachi J."/>
            <person name="Aizawa K."/>
            <person name="Akimura T."/>
            <person name="Arakawa T."/>
            <person name="Bono H."/>
            <person name="Carninci P."/>
            <person name="Fukuda S."/>
            <person name="Furuno M."/>
            <person name="Hanagaki T."/>
            <person name="Hara A."/>
            <person name="Hashizume W."/>
            <person name="Hayashida K."/>
            <person name="Hayatsu N."/>
            <person name="Hiramoto K."/>
            <person name="Hiraoka T."/>
            <person name="Hirozane T."/>
            <person name="Hori F."/>
            <person name="Imotani K."/>
            <person name="Ishii Y."/>
            <person name="Itoh M."/>
            <person name="Kagawa I."/>
            <person name="Kasukawa T."/>
            <person name="Katoh H."/>
            <person name="Kawai J."/>
            <person name="Kojima Y."/>
            <person name="Kondo S."/>
            <person name="Konno H."/>
            <person name="Kouda M."/>
            <person name="Koya S."/>
            <person name="Kurihara C."/>
            <person name="Matsuyama T."/>
            <person name="Miyazaki A."/>
            <person name="Murata M."/>
            <person name="Nakamura M."/>
            <person name="Nishi K."/>
            <person name="Nomura K."/>
            <person name="Numazaki R."/>
            <person name="Ohno M."/>
            <person name="Ohsato N."/>
            <person name="Okazaki Y."/>
            <person name="Saito R."/>
            <person name="Saitoh H."/>
            <person name="Sakai C."/>
            <person name="Sakai K."/>
            <person name="Sakazume N."/>
            <person name="Sano H."/>
            <person name="Sasaki D."/>
            <person name="Shibata K."/>
            <person name="Shinagawa A."/>
            <person name="Shiraki T."/>
            <person name="Sogabe Y."/>
            <person name="Tagami M."/>
            <person name="Tagawa A."/>
            <person name="Takahashi F."/>
            <person name="Takaku-Akahira S."/>
            <person name="Takeda Y."/>
            <person name="Tanaka T."/>
            <person name="Tomaru A."/>
            <person name="Toya T."/>
            <person name="Yasunishi A."/>
            <person name="Muramatsu M."/>
            <person name="Hayashizaki Y."/>
        </authorList>
    </citation>
    <scope>NUCLEOTIDE SEQUENCE</scope>
    <source>
        <strain evidence="2">C57BL/6J</strain>
        <tissue evidence="2">Cerebellum</tissue>
    </source>
</reference>
<sequence>MFHDSKNSILIQDIGDRVFIGLCPQDILFPICYKEVRSGHYLFRMTGFIMTFSYMHITNSDCIYVVHLLLTSLSLLFIYSRPSGCLTLLLGLSLKCKHCICTKMCYWPF</sequence>
<organism evidence="2">
    <name type="scientific">Mus musculus</name>
    <name type="common">Mouse</name>
    <dbReference type="NCBI Taxonomy" id="10090"/>
    <lineage>
        <taxon>Eukaryota</taxon>
        <taxon>Metazoa</taxon>
        <taxon>Chordata</taxon>
        <taxon>Craniata</taxon>
        <taxon>Vertebrata</taxon>
        <taxon>Euteleostomi</taxon>
        <taxon>Mammalia</taxon>
        <taxon>Eutheria</taxon>
        <taxon>Euarchontoglires</taxon>
        <taxon>Glires</taxon>
        <taxon>Rodentia</taxon>
        <taxon>Myomorpha</taxon>
        <taxon>Muroidea</taxon>
        <taxon>Muridae</taxon>
        <taxon>Murinae</taxon>
        <taxon>Mus</taxon>
        <taxon>Mus</taxon>
    </lineage>
</organism>
<evidence type="ECO:0000313" key="3">
    <source>
        <dbReference type="MGI" id="MGI:3708772"/>
    </source>
</evidence>
<dbReference type="EMBL" id="AK035883">
    <property type="protein sequence ID" value="BAC29227.1"/>
    <property type="molecule type" value="mRNA"/>
</dbReference>